<dbReference type="PROSITE" id="PS50835">
    <property type="entry name" value="IG_LIKE"/>
    <property type="match status" value="1"/>
</dbReference>
<protein>
    <recommendedName>
        <fullName evidence="6">Integrase catalytic domain-containing protein</fullName>
    </recommendedName>
</protein>
<proteinExistence type="predicted"/>
<dbReference type="Gene3D" id="3.30.420.10">
    <property type="entry name" value="Ribonuclease H-like superfamily/Ribonuclease H"/>
    <property type="match status" value="1"/>
</dbReference>
<evidence type="ECO:0000256" key="1">
    <source>
        <dbReference type="SAM" id="MobiDB-lite"/>
    </source>
</evidence>
<dbReference type="InterPro" id="IPR013103">
    <property type="entry name" value="RVT_2"/>
</dbReference>
<evidence type="ECO:0000259" key="3">
    <source>
        <dbReference type="PROSITE" id="PS50994"/>
    </source>
</evidence>
<dbReference type="Proteomes" id="UP000683360">
    <property type="component" value="Unassembled WGS sequence"/>
</dbReference>
<dbReference type="InterPro" id="IPR012337">
    <property type="entry name" value="RNaseH-like_sf"/>
</dbReference>
<feature type="compositionally biased region" description="Acidic residues" evidence="1">
    <location>
        <begin position="924"/>
        <end position="954"/>
    </location>
</feature>
<dbReference type="EMBL" id="CAJPWZ010002456">
    <property type="protein sequence ID" value="CAG2238590.1"/>
    <property type="molecule type" value="Genomic_DNA"/>
</dbReference>
<evidence type="ECO:0000259" key="2">
    <source>
        <dbReference type="PROSITE" id="PS50835"/>
    </source>
</evidence>
<feature type="domain" description="Ig-like" evidence="2">
    <location>
        <begin position="1"/>
        <end position="97"/>
    </location>
</feature>
<evidence type="ECO:0000313" key="5">
    <source>
        <dbReference type="Proteomes" id="UP000683360"/>
    </source>
</evidence>
<dbReference type="GO" id="GO:0015074">
    <property type="term" value="P:DNA integration"/>
    <property type="evidence" value="ECO:0007669"/>
    <property type="project" value="InterPro"/>
</dbReference>
<evidence type="ECO:0000313" key="4">
    <source>
        <dbReference type="EMBL" id="CAG2238590.1"/>
    </source>
</evidence>
<accession>A0A8S3U4Z0</accession>
<dbReference type="SUPFAM" id="SSF53098">
    <property type="entry name" value="Ribonuclease H-like"/>
    <property type="match status" value="1"/>
</dbReference>
<gene>
    <name evidence="4" type="ORF">MEDL_50987</name>
</gene>
<dbReference type="CDD" id="cd09272">
    <property type="entry name" value="RNase_HI_RT_Ty1"/>
    <property type="match status" value="1"/>
</dbReference>
<dbReference type="InterPro" id="IPR001584">
    <property type="entry name" value="Integrase_cat-core"/>
</dbReference>
<comment type="caution">
    <text evidence="4">The sequence shown here is derived from an EMBL/GenBank/DDBJ whole genome shotgun (WGS) entry which is preliminary data.</text>
</comment>
<dbReference type="OrthoDB" id="6132271at2759"/>
<dbReference type="Pfam" id="PF07727">
    <property type="entry name" value="RVT_2"/>
    <property type="match status" value="1"/>
</dbReference>
<dbReference type="InterPro" id="IPR036397">
    <property type="entry name" value="RNaseH_sf"/>
</dbReference>
<evidence type="ECO:0008006" key="6">
    <source>
        <dbReference type="Google" id="ProtNLM"/>
    </source>
</evidence>
<reference evidence="4" key="1">
    <citation type="submission" date="2021-03" db="EMBL/GenBank/DDBJ databases">
        <authorList>
            <person name="Bekaert M."/>
        </authorList>
    </citation>
    <scope>NUCLEOTIDE SEQUENCE</scope>
</reference>
<dbReference type="InterPro" id="IPR050951">
    <property type="entry name" value="Retrovirus_Pol_polyprotein"/>
</dbReference>
<feature type="domain" description="Integrase catalytic" evidence="3">
    <location>
        <begin position="611"/>
        <end position="775"/>
    </location>
</feature>
<dbReference type="PANTHER" id="PTHR37984">
    <property type="entry name" value="PROTEIN CBG26694"/>
    <property type="match status" value="1"/>
</dbReference>
<feature type="region of interest" description="Disordered" evidence="1">
    <location>
        <begin position="891"/>
        <end position="981"/>
    </location>
</feature>
<feature type="region of interest" description="Disordered" evidence="1">
    <location>
        <begin position="315"/>
        <end position="340"/>
    </location>
</feature>
<dbReference type="GO" id="GO:0003676">
    <property type="term" value="F:nucleic acid binding"/>
    <property type="evidence" value="ECO:0007669"/>
    <property type="project" value="InterPro"/>
</dbReference>
<keyword evidence="5" id="KW-1185">Reference proteome</keyword>
<dbReference type="PANTHER" id="PTHR37984:SF5">
    <property type="entry name" value="PROTEIN NYNRIN-LIKE"/>
    <property type="match status" value="1"/>
</dbReference>
<dbReference type="PROSITE" id="PS50994">
    <property type="entry name" value="INTEGRASE"/>
    <property type="match status" value="1"/>
</dbReference>
<sequence length="1650" mass="187007">MDQSDPYLFVDEYLNITCTLDSQTVENGDNASKLWFSYGNDIDVPDTETTILNSTSLRLSRLMTTTFDSPYVCNLRNPNFTEKVWDNVAIVGQTTVQTESINSQSTVVAELIKMATAPSYKNPPGLTKDKSYQQWKNEVKMWQLVTDLDKKKRGLALALSLQGKPREVALEVDPTDLNVDEGVDKLITELDKLFEKDKIDQAYAAYTVFDKFHRIDDVSMSDYIIEFEQRYNKCKKYEMVLPDAILAFKLLDNAGLSQSNRQLALTACSDLKFDTMKSALNRIFASKSQNFPGEQDSVVTVKEESAFVSDGYYQRGRSSRRNFPRNRADRSTNSSRLKTKMNPVFNGNVSRCKICDSKFHWVKDCPHKQLDVNLTEHESDELNEIVNITLFTSAQEFKPLTVFVAEAYNAAVIDTACSKTVCGSKWLYEFVESLDPGLDQLTCNESHVPFKFGDGQTVYSYQKVKIPALIGSVKCSIETEVVDCEIPLLLSKTSLKRASTILDLRNDKVTMFGQLVDVNLTSSGHYCINIKDKQFTNRNKNESEEVLIIDTKLSFKKKKEILLKLHKQFGHASSDKLLSLLQSTGSVDSETKTILKDICTKCLICHKFKHPKAKPVVAFSHANDFNQIVAMDLHEIDHNFYYLHVIDLFSRLSAAAIIRRKDSKVIVDKFMQIWVGVYGAPEVGVYTDNGGEFNSQIFRDMAENLNMSVKTTAGYSPWSNGVVERHNATLTETINKMRESSNLSWETSVSWAVHAKNSLLNVYGYSPYQIVFGRNPNMPSSIVNKPPALEGTTISNVMGKHLVGLHEARKAFIAAESSEKVRRALRKQIRPSGEKFKNGDKVFFLRDNQWKGPGWVIGQDNVVVFVRYGGTYVRVHESRIKRDIDVERKQKIIHKHTAKSTPVRKPQAATYNNTEPDHDLVYYESDDEEPHQNDTENDENQENVEESADESADQDDSHAGSLNGSLNGEDGPESEGRDSFDLENQADNDIHEESMEHNPESQENDCMKLKKDQIVNFKIPGENDTREAIILGRAGKATTVKKSWYNIEYNQPENMRGDQISIDLRTVNDLKVVNQSDDLNEDVLLSDIDFTEAREAELDNWRKHNVFEEVEDNGQNCISTRWVYTMKELENEFHRKARLVAKGFEEDSLDEIPKNSPTCEKQSLRLILSIIASKRWSINSVDIKTAFLQGEKMQREVYLRPPKEVKATGKVWRLNKCVYGLVDASLKWYEKVKATLLDCGGTVSKIDSAVFYWYNEKGLTGVLAVHVDDFLWAGSSTFEKSVVSRIRDMFKVGKESCESFKYLGLDLSQENETIVLSQQDYVRMLKTVLIDKDRVKTSPLSSSEQTLLRSKIGQLLWLARQTRPDIAFDVAAISSKIKSSTIEDLKKVNKIIRKVQNDPVSLQFQNLGHDVKFILFSDASFGNLPDGGSQGGYVVFLMGDDGKVNPITWQSKKLRRVVRSTLASEALALADGVDCVISLAALFKELMHNENDLMHTPVDCFVDNKDLYHAIYSDKPVGEKRLRVEINAIKQLLQDGELKEVKWIQTNEQIANVLTKHGASGQDILRCFEKGLLNSSLFKLTGSCPNKNLLNCKWIRGESYSFDRSSLHFIVSVKNTKRNVSVDTDWITIKQAEYVKPNPIEEIEIVSISK</sequence>
<dbReference type="InterPro" id="IPR007110">
    <property type="entry name" value="Ig-like_dom"/>
</dbReference>
<organism evidence="4 5">
    <name type="scientific">Mytilus edulis</name>
    <name type="common">Blue mussel</name>
    <dbReference type="NCBI Taxonomy" id="6550"/>
    <lineage>
        <taxon>Eukaryota</taxon>
        <taxon>Metazoa</taxon>
        <taxon>Spiralia</taxon>
        <taxon>Lophotrochozoa</taxon>
        <taxon>Mollusca</taxon>
        <taxon>Bivalvia</taxon>
        <taxon>Autobranchia</taxon>
        <taxon>Pteriomorphia</taxon>
        <taxon>Mytilida</taxon>
        <taxon>Mytiloidea</taxon>
        <taxon>Mytilidae</taxon>
        <taxon>Mytilinae</taxon>
        <taxon>Mytilus</taxon>
    </lineage>
</organism>
<name>A0A8S3U4Z0_MYTED</name>